<dbReference type="AlphaFoldDB" id="A0A2T2P2Z3"/>
<accession>A0A2T2P2Z3</accession>
<reference evidence="2 3" key="1">
    <citation type="journal article" date="2018" name="Front. Microbiol.">
        <title>Genome-Wide Analysis of Corynespora cassiicola Leaf Fall Disease Putative Effectors.</title>
        <authorList>
            <person name="Lopez D."/>
            <person name="Ribeiro S."/>
            <person name="Label P."/>
            <person name="Fumanal B."/>
            <person name="Venisse J.S."/>
            <person name="Kohler A."/>
            <person name="de Oliveira R.R."/>
            <person name="Labutti K."/>
            <person name="Lipzen A."/>
            <person name="Lail K."/>
            <person name="Bauer D."/>
            <person name="Ohm R.A."/>
            <person name="Barry K.W."/>
            <person name="Spatafora J."/>
            <person name="Grigoriev I.V."/>
            <person name="Martin F.M."/>
            <person name="Pujade-Renaud V."/>
        </authorList>
    </citation>
    <scope>NUCLEOTIDE SEQUENCE [LARGE SCALE GENOMIC DNA]</scope>
    <source>
        <strain evidence="2 3">Philippines</strain>
    </source>
</reference>
<sequence length="149" mass="16249">MEICSRCDPRPQVGQKHPATRKRAGQGIPVPSVPIRPAYPWKAVWCGAADSGRLHYQLFQRPAGRAARVSYSVERVSRQRCVVSPLSSTVQRASKAIAAAAANFRPSPEVERAATWPATPLADISILEPVRGAAPMPVYTTTRPKMFDS</sequence>
<organism evidence="2 3">
    <name type="scientific">Corynespora cassiicola Philippines</name>
    <dbReference type="NCBI Taxonomy" id="1448308"/>
    <lineage>
        <taxon>Eukaryota</taxon>
        <taxon>Fungi</taxon>
        <taxon>Dikarya</taxon>
        <taxon>Ascomycota</taxon>
        <taxon>Pezizomycotina</taxon>
        <taxon>Dothideomycetes</taxon>
        <taxon>Pleosporomycetidae</taxon>
        <taxon>Pleosporales</taxon>
        <taxon>Corynesporascaceae</taxon>
        <taxon>Corynespora</taxon>
    </lineage>
</organism>
<feature type="region of interest" description="Disordered" evidence="1">
    <location>
        <begin position="1"/>
        <end position="29"/>
    </location>
</feature>
<evidence type="ECO:0000256" key="1">
    <source>
        <dbReference type="SAM" id="MobiDB-lite"/>
    </source>
</evidence>
<protein>
    <submittedName>
        <fullName evidence="2">Uncharacterized protein</fullName>
    </submittedName>
</protein>
<dbReference type="EMBL" id="KZ678130">
    <property type="protein sequence ID" value="PSN72060.1"/>
    <property type="molecule type" value="Genomic_DNA"/>
</dbReference>
<dbReference type="Proteomes" id="UP000240883">
    <property type="component" value="Unassembled WGS sequence"/>
</dbReference>
<name>A0A2T2P2Z3_CORCC</name>
<evidence type="ECO:0000313" key="2">
    <source>
        <dbReference type="EMBL" id="PSN72060.1"/>
    </source>
</evidence>
<evidence type="ECO:0000313" key="3">
    <source>
        <dbReference type="Proteomes" id="UP000240883"/>
    </source>
</evidence>
<proteinExistence type="predicted"/>
<keyword evidence="3" id="KW-1185">Reference proteome</keyword>
<gene>
    <name evidence="2" type="ORF">BS50DRAFT_242351</name>
</gene>